<dbReference type="EnsemblPlants" id="OMERI11G03660.1">
    <property type="protein sequence ID" value="OMERI11G03660.1"/>
    <property type="gene ID" value="OMERI11G03660"/>
</dbReference>
<keyword evidence="2" id="KW-0812">Transmembrane</keyword>
<name>A0A0E0F2V3_9ORYZ</name>
<feature type="transmembrane region" description="Helical" evidence="2">
    <location>
        <begin position="310"/>
        <end position="329"/>
    </location>
</feature>
<keyword evidence="2" id="KW-0472">Membrane</keyword>
<dbReference type="AlphaFoldDB" id="A0A0E0F2V3"/>
<reference evidence="3" key="2">
    <citation type="submission" date="2018-05" db="EMBL/GenBank/DDBJ databases">
        <title>OmerRS3 (Oryza meridionalis Reference Sequence Version 3).</title>
        <authorList>
            <person name="Zhang J."/>
            <person name="Kudrna D."/>
            <person name="Lee S."/>
            <person name="Talag J."/>
            <person name="Welchert J."/>
            <person name="Wing R.A."/>
        </authorList>
    </citation>
    <scope>NUCLEOTIDE SEQUENCE [LARGE SCALE GENOMIC DNA]</scope>
    <source>
        <strain evidence="3">cv. OR44</strain>
    </source>
</reference>
<accession>A0A0E0F2V3</accession>
<keyword evidence="2" id="KW-1133">Transmembrane helix</keyword>
<feature type="transmembrane region" description="Helical" evidence="2">
    <location>
        <begin position="89"/>
        <end position="109"/>
    </location>
</feature>
<evidence type="ECO:0000313" key="4">
    <source>
        <dbReference type="Proteomes" id="UP000008021"/>
    </source>
</evidence>
<dbReference type="Proteomes" id="UP000008021">
    <property type="component" value="Chromosome 11"/>
</dbReference>
<feature type="transmembrane region" description="Helical" evidence="2">
    <location>
        <begin position="146"/>
        <end position="166"/>
    </location>
</feature>
<feature type="transmembrane region" description="Helical" evidence="2">
    <location>
        <begin position="214"/>
        <end position="234"/>
    </location>
</feature>
<evidence type="ECO:0000256" key="2">
    <source>
        <dbReference type="SAM" id="Phobius"/>
    </source>
</evidence>
<proteinExistence type="predicted"/>
<protein>
    <recommendedName>
        <fullName evidence="5">Transmembrane protein</fullName>
    </recommendedName>
</protein>
<dbReference type="HOGENOM" id="CLU_069246_0_0_1"/>
<evidence type="ECO:0000313" key="3">
    <source>
        <dbReference type="EnsemblPlants" id="OMERI11G03660.1"/>
    </source>
</evidence>
<feature type="transmembrane region" description="Helical" evidence="2">
    <location>
        <begin position="172"/>
        <end position="190"/>
    </location>
</feature>
<reference evidence="3" key="1">
    <citation type="submission" date="2015-04" db="UniProtKB">
        <authorList>
            <consortium name="EnsemblPlants"/>
        </authorList>
    </citation>
    <scope>IDENTIFICATION</scope>
</reference>
<organism evidence="3">
    <name type="scientific">Oryza meridionalis</name>
    <dbReference type="NCBI Taxonomy" id="40149"/>
    <lineage>
        <taxon>Eukaryota</taxon>
        <taxon>Viridiplantae</taxon>
        <taxon>Streptophyta</taxon>
        <taxon>Embryophyta</taxon>
        <taxon>Tracheophyta</taxon>
        <taxon>Spermatophyta</taxon>
        <taxon>Magnoliopsida</taxon>
        <taxon>Liliopsida</taxon>
        <taxon>Poales</taxon>
        <taxon>Poaceae</taxon>
        <taxon>BOP clade</taxon>
        <taxon>Oryzoideae</taxon>
        <taxon>Oryzeae</taxon>
        <taxon>Oryzinae</taxon>
        <taxon>Oryza</taxon>
    </lineage>
</organism>
<feature type="transmembrane region" description="Helical" evidence="2">
    <location>
        <begin position="281"/>
        <end position="304"/>
    </location>
</feature>
<dbReference type="Gramene" id="OMERI11G03660.1">
    <property type="protein sequence ID" value="OMERI11G03660.1"/>
    <property type="gene ID" value="OMERI11G03660"/>
</dbReference>
<evidence type="ECO:0008006" key="5">
    <source>
        <dbReference type="Google" id="ProtNLM"/>
    </source>
</evidence>
<keyword evidence="4" id="KW-1185">Reference proteome</keyword>
<evidence type="ECO:0000256" key="1">
    <source>
        <dbReference type="SAM" id="MobiDB-lite"/>
    </source>
</evidence>
<feature type="region of interest" description="Disordered" evidence="1">
    <location>
        <begin position="1"/>
        <end position="20"/>
    </location>
</feature>
<sequence length="370" mass="40350">MGIDDEMSLADDTPTDMDIDGVEEDVVRKTVDAETPAIEILGDIAGGEEEEKVLSTESEKPAPPLSRRERITLLPPNHPYHYTCGLPNFVFFAMAMVSFLYAVIVPFLLWRAAADKPTSLIWTWSILACSYGMLWIISLSETLGAILVFFRVSYVALVAAACTLVGPITGVSVAYLDTFYVAGMVGYAVAEYRMRRGIEECPTKSRSANREVNVFYAAFMFGLVSLVSVGRMAWLVFFSNGGGGGRISSVLEELSVETCFVSFQWTAFVALPLSLVSFNALFCWGGICYVAWHVLGAILGALVGSVAIEVLFFWLAAVAMAGFFGYCLAVHARCKSLIGSVFSVQSERVLLVDSPVCISRFVAENILDNE</sequence>
<feature type="transmembrane region" description="Helical" evidence="2">
    <location>
        <begin position="121"/>
        <end position="139"/>
    </location>
</feature>